<evidence type="ECO:0000256" key="5">
    <source>
        <dbReference type="ARBA" id="ARBA00045851"/>
    </source>
</evidence>
<dbReference type="InterPro" id="IPR052472">
    <property type="entry name" value="MORN3"/>
</dbReference>
<dbReference type="InterPro" id="IPR003409">
    <property type="entry name" value="MORN"/>
</dbReference>
<dbReference type="Gene3D" id="2.20.110.10">
    <property type="entry name" value="Histone H3 K4-specific methyltransferase SET7/9 N-terminal domain"/>
    <property type="match status" value="3"/>
</dbReference>
<evidence type="ECO:0000313" key="7">
    <source>
        <dbReference type="Proteomes" id="UP001165289"/>
    </source>
</evidence>
<accession>A0AAV7JHY8</accession>
<dbReference type="GO" id="GO:0001669">
    <property type="term" value="C:acrosomal vesicle"/>
    <property type="evidence" value="ECO:0007669"/>
    <property type="project" value="UniProtKB-SubCell"/>
</dbReference>
<protein>
    <recommendedName>
        <fullName evidence="4">MORN repeat-containing protein 3</fullName>
    </recommendedName>
</protein>
<proteinExistence type="predicted"/>
<sequence>MPISKQKPTSEPLWKTWDLLSQKEGIRHSVYDINGDKYVGEWKDNQKDGKGSSYSRNGRIIYNGDWKNNLRHGFGTLSIRNENMQLVKEYVGGWKYDKRHGYGTRYYGKNDYYEGEWYADMRSGWGRKFYVDGSVYEGEWLDDKRSGDGILRLANQDR</sequence>
<evidence type="ECO:0000256" key="1">
    <source>
        <dbReference type="ARBA" id="ARBA00004218"/>
    </source>
</evidence>
<dbReference type="PANTHER" id="PTHR46511:SF1">
    <property type="entry name" value="MORN REPEAT-CONTAINING PROTEIN 3"/>
    <property type="match status" value="1"/>
</dbReference>
<dbReference type="AlphaFoldDB" id="A0AAV7JHY8"/>
<evidence type="ECO:0000256" key="2">
    <source>
        <dbReference type="ARBA" id="ARBA00022737"/>
    </source>
</evidence>
<name>A0AAV7JHY8_9METZ</name>
<dbReference type="SUPFAM" id="SSF82185">
    <property type="entry name" value="Histone H3 K4-specific methyltransferase SET7/9 N-terminal domain"/>
    <property type="match status" value="2"/>
</dbReference>
<organism evidence="6 7">
    <name type="scientific">Oopsacas minuta</name>
    <dbReference type="NCBI Taxonomy" id="111878"/>
    <lineage>
        <taxon>Eukaryota</taxon>
        <taxon>Metazoa</taxon>
        <taxon>Porifera</taxon>
        <taxon>Hexactinellida</taxon>
        <taxon>Hexasterophora</taxon>
        <taxon>Lyssacinosida</taxon>
        <taxon>Leucopsacidae</taxon>
        <taxon>Oopsacas</taxon>
    </lineage>
</organism>
<keyword evidence="7" id="KW-1185">Reference proteome</keyword>
<dbReference type="EMBL" id="JAKMXF010000331">
    <property type="protein sequence ID" value="KAI6648423.1"/>
    <property type="molecule type" value="Genomic_DNA"/>
</dbReference>
<comment type="function">
    <text evidence="5">Assembles a suppression complex (suppresome) by tethering SIRT1 and MDM2 to regulate composite modifications of p53/TP53. Confers both deacetylation-mediated functional inactivation, by SIRT1, and ubiquitination-dependent degradation, by MDM2, of p53/TP53, promoting a proliferative and cell survival behaviors. May play a role in the regulation of spermatogenesis.</text>
</comment>
<keyword evidence="2" id="KW-0677">Repeat</keyword>
<comment type="caution">
    <text evidence="6">The sequence shown here is derived from an EMBL/GenBank/DDBJ whole genome shotgun (WGS) entry which is preliminary data.</text>
</comment>
<dbReference type="Pfam" id="PF02493">
    <property type="entry name" value="MORN"/>
    <property type="match status" value="5"/>
</dbReference>
<keyword evidence="3" id="KW-0968">Cytoplasmic vesicle</keyword>
<dbReference type="PANTHER" id="PTHR46511">
    <property type="entry name" value="MORN REPEAT-CONTAINING PROTEIN 3"/>
    <property type="match status" value="1"/>
</dbReference>
<gene>
    <name evidence="6" type="ORF">LOD99_8213</name>
</gene>
<dbReference type="SMART" id="SM00698">
    <property type="entry name" value="MORN"/>
    <property type="match status" value="5"/>
</dbReference>
<evidence type="ECO:0000313" key="6">
    <source>
        <dbReference type="EMBL" id="KAI6648423.1"/>
    </source>
</evidence>
<evidence type="ECO:0000256" key="3">
    <source>
        <dbReference type="ARBA" id="ARBA00023329"/>
    </source>
</evidence>
<comment type="subcellular location">
    <subcellularLocation>
        <location evidence="1">Cytoplasmic vesicle</location>
        <location evidence="1">Secretory vesicle</location>
        <location evidence="1">Acrosome</location>
    </subcellularLocation>
</comment>
<dbReference type="Proteomes" id="UP001165289">
    <property type="component" value="Unassembled WGS sequence"/>
</dbReference>
<evidence type="ECO:0000256" key="4">
    <source>
        <dbReference type="ARBA" id="ARBA00039854"/>
    </source>
</evidence>
<reference evidence="6 7" key="1">
    <citation type="journal article" date="2023" name="BMC Biol.">
        <title>The compact genome of the sponge Oopsacas minuta (Hexactinellida) is lacking key metazoan core genes.</title>
        <authorList>
            <person name="Santini S."/>
            <person name="Schenkelaars Q."/>
            <person name="Jourda C."/>
            <person name="Duchesne M."/>
            <person name="Belahbib H."/>
            <person name="Rocher C."/>
            <person name="Selva M."/>
            <person name="Riesgo A."/>
            <person name="Vervoort M."/>
            <person name="Leys S.P."/>
            <person name="Kodjabachian L."/>
            <person name="Le Bivic A."/>
            <person name="Borchiellini C."/>
            <person name="Claverie J.M."/>
            <person name="Renard E."/>
        </authorList>
    </citation>
    <scope>NUCLEOTIDE SEQUENCE [LARGE SCALE GENOMIC DNA]</scope>
    <source>
        <strain evidence="6">SPO-2</strain>
    </source>
</reference>